<evidence type="ECO:0000256" key="1">
    <source>
        <dbReference type="SAM" id="Phobius"/>
    </source>
</evidence>
<dbReference type="Proteomes" id="UP000053695">
    <property type="component" value="Unassembled WGS sequence"/>
</dbReference>
<gene>
    <name evidence="2" type="ORF">J422_03593</name>
</gene>
<evidence type="ECO:0000313" key="2">
    <source>
        <dbReference type="EMBL" id="ENN96199.1"/>
    </source>
</evidence>
<evidence type="ECO:0000313" key="3">
    <source>
        <dbReference type="Proteomes" id="UP000053695"/>
    </source>
</evidence>
<keyword evidence="1" id="KW-0812">Transmembrane</keyword>
<dbReference type="RefSeq" id="WP_004591249.1">
    <property type="nucleotide sequence ID" value="NZ_APMM01000023.1"/>
</dbReference>
<dbReference type="PATRIC" id="fig|1069083.5.peg.701"/>
<name>N6UV09_9EURY</name>
<reference evidence="2 3" key="1">
    <citation type="journal article" date="2013" name="Genome Announc.">
        <title>Draft Genome Sequence of a Highly Flagellated, Fast-Swimming Archaeon, Methanocaldococcus villosus Strain KIN24-T80 (DSM 22612).</title>
        <authorList>
            <person name="Thennarasu S."/>
            <person name="Polireddy D."/>
            <person name="Antony A."/>
            <person name="Yada M.R."/>
            <person name="Algarawi S."/>
            <person name="Sivakumar N."/>
        </authorList>
    </citation>
    <scope>NUCLEOTIDE SEQUENCE [LARGE SCALE GENOMIC DNA]</scope>
    <source>
        <strain evidence="2 3">KIN24-T80</strain>
    </source>
</reference>
<keyword evidence="3" id="KW-1185">Reference proteome</keyword>
<protein>
    <submittedName>
        <fullName evidence="2">Uncharacterized protein</fullName>
    </submittedName>
</protein>
<accession>N6UV09</accession>
<keyword evidence="1" id="KW-0472">Membrane</keyword>
<comment type="caution">
    <text evidence="2">The sequence shown here is derived from an EMBL/GenBank/DDBJ whole genome shotgun (WGS) entry which is preliminary data.</text>
</comment>
<organism evidence="2 3">
    <name type="scientific">Methanocaldococcus villosus KIN24-T80</name>
    <dbReference type="NCBI Taxonomy" id="1069083"/>
    <lineage>
        <taxon>Archaea</taxon>
        <taxon>Methanobacteriati</taxon>
        <taxon>Methanobacteriota</taxon>
        <taxon>Methanomada group</taxon>
        <taxon>Methanococci</taxon>
        <taxon>Methanococcales</taxon>
        <taxon>Methanocaldococcaceae</taxon>
        <taxon>Methanocaldococcus</taxon>
    </lineage>
</organism>
<sequence length="52" mass="5948">MENKLENMGGLEEIEEIKKDITRPYTGSKSSYIMGYFLAILLIVATIIHILF</sequence>
<feature type="transmembrane region" description="Helical" evidence="1">
    <location>
        <begin position="33"/>
        <end position="51"/>
    </location>
</feature>
<proteinExistence type="predicted"/>
<dbReference type="EMBL" id="APMM01000023">
    <property type="protein sequence ID" value="ENN96199.1"/>
    <property type="molecule type" value="Genomic_DNA"/>
</dbReference>
<dbReference type="STRING" id="1069083.GCA_000371805_01385"/>
<dbReference type="OrthoDB" id="65656at2157"/>
<keyword evidence="1" id="KW-1133">Transmembrane helix</keyword>
<dbReference type="AlphaFoldDB" id="N6UV09"/>